<evidence type="ECO:0000313" key="1">
    <source>
        <dbReference type="EMBL" id="KAL2632343.1"/>
    </source>
</evidence>
<accession>A0ABD1YNI3</accession>
<dbReference type="AlphaFoldDB" id="A0ABD1YNI3"/>
<dbReference type="Proteomes" id="UP001605036">
    <property type="component" value="Unassembled WGS sequence"/>
</dbReference>
<organism evidence="1 2">
    <name type="scientific">Riccia fluitans</name>
    <dbReference type="NCBI Taxonomy" id="41844"/>
    <lineage>
        <taxon>Eukaryota</taxon>
        <taxon>Viridiplantae</taxon>
        <taxon>Streptophyta</taxon>
        <taxon>Embryophyta</taxon>
        <taxon>Marchantiophyta</taxon>
        <taxon>Marchantiopsida</taxon>
        <taxon>Marchantiidae</taxon>
        <taxon>Marchantiales</taxon>
        <taxon>Ricciaceae</taxon>
        <taxon>Riccia</taxon>
    </lineage>
</organism>
<proteinExistence type="predicted"/>
<reference evidence="1 2" key="1">
    <citation type="submission" date="2024-09" db="EMBL/GenBank/DDBJ databases">
        <title>Chromosome-scale assembly of Riccia fluitans.</title>
        <authorList>
            <person name="Paukszto L."/>
            <person name="Sawicki J."/>
            <person name="Karawczyk K."/>
            <person name="Piernik-Szablinska J."/>
            <person name="Szczecinska M."/>
            <person name="Mazdziarz M."/>
        </authorList>
    </citation>
    <scope>NUCLEOTIDE SEQUENCE [LARGE SCALE GENOMIC DNA]</scope>
    <source>
        <strain evidence="1">Rf_01</strain>
        <tissue evidence="1">Aerial parts of the thallus</tissue>
    </source>
</reference>
<protein>
    <submittedName>
        <fullName evidence="1">Uncharacterized protein</fullName>
    </submittedName>
</protein>
<evidence type="ECO:0000313" key="2">
    <source>
        <dbReference type="Proteomes" id="UP001605036"/>
    </source>
</evidence>
<gene>
    <name evidence="1" type="ORF">R1flu_017029</name>
</gene>
<sequence length="103" mass="11805">MNWAWYGNESNIDGSRSPREICRATNVDILAAWSDESSISLNDPRCENKVVDRRATCRMTTVPVDERSANLNYADLAGYTWPTRWPEDVATRPCVYFSLNRNT</sequence>
<keyword evidence="2" id="KW-1185">Reference proteome</keyword>
<dbReference type="EMBL" id="JBHFFA010000004">
    <property type="protein sequence ID" value="KAL2632343.1"/>
    <property type="molecule type" value="Genomic_DNA"/>
</dbReference>
<comment type="caution">
    <text evidence="1">The sequence shown here is derived from an EMBL/GenBank/DDBJ whole genome shotgun (WGS) entry which is preliminary data.</text>
</comment>
<name>A0ABD1YNI3_9MARC</name>